<keyword evidence="4" id="KW-0378">Hydrolase</keyword>
<dbReference type="EC" id="3.1.4.46" evidence="4"/>
<reference evidence="4 5" key="1">
    <citation type="submission" date="2018-06" db="EMBL/GenBank/DDBJ databases">
        <authorList>
            <consortium name="Pathogen Informatics"/>
            <person name="Doyle S."/>
        </authorList>
    </citation>
    <scope>NUCLEOTIDE SEQUENCE [LARGE SCALE GENOMIC DNA]</scope>
    <source>
        <strain evidence="4 5">NCTC11807</strain>
    </source>
</reference>
<dbReference type="PANTHER" id="PTHR46211">
    <property type="entry name" value="GLYCEROPHOSPHORYL DIESTER PHOSPHODIESTERASE"/>
    <property type="match status" value="1"/>
</dbReference>
<keyword evidence="2" id="KW-0732">Signal</keyword>
<feature type="signal peptide" evidence="2">
    <location>
        <begin position="1"/>
        <end position="22"/>
    </location>
</feature>
<feature type="compositionally biased region" description="Polar residues" evidence="1">
    <location>
        <begin position="72"/>
        <end position="81"/>
    </location>
</feature>
<proteinExistence type="predicted"/>
<evidence type="ECO:0000256" key="1">
    <source>
        <dbReference type="SAM" id="MobiDB-lite"/>
    </source>
</evidence>
<dbReference type="GO" id="GO:0008889">
    <property type="term" value="F:glycerophosphodiester phosphodiesterase activity"/>
    <property type="evidence" value="ECO:0007669"/>
    <property type="project" value="UniProtKB-EC"/>
</dbReference>
<evidence type="ECO:0000313" key="4">
    <source>
        <dbReference type="EMBL" id="SUM73309.1"/>
    </source>
</evidence>
<dbReference type="RefSeq" id="WP_115313706.1">
    <property type="nucleotide sequence ID" value="NZ_CP066042.1"/>
</dbReference>
<dbReference type="InterPro" id="IPR030395">
    <property type="entry name" value="GP_PDE_dom"/>
</dbReference>
<feature type="domain" description="GP-PDE" evidence="3">
    <location>
        <begin position="91"/>
        <end position="345"/>
    </location>
</feature>
<dbReference type="Pfam" id="PF03009">
    <property type="entry name" value="GDPD"/>
    <property type="match status" value="1"/>
</dbReference>
<dbReference type="GO" id="GO:0006629">
    <property type="term" value="P:lipid metabolic process"/>
    <property type="evidence" value="ECO:0007669"/>
    <property type="project" value="InterPro"/>
</dbReference>
<dbReference type="EMBL" id="UHDZ01000001">
    <property type="protein sequence ID" value="SUM73309.1"/>
    <property type="molecule type" value="Genomic_DNA"/>
</dbReference>
<dbReference type="PANTHER" id="PTHR46211:SF7">
    <property type="entry name" value="GLYCEROPHOSPHODIESTER PHOSPHODIESTERASE"/>
    <property type="match status" value="1"/>
</dbReference>
<dbReference type="GeneID" id="63935955"/>
<evidence type="ECO:0000256" key="2">
    <source>
        <dbReference type="SAM" id="SignalP"/>
    </source>
</evidence>
<dbReference type="PROSITE" id="PS51704">
    <property type="entry name" value="GP_PDE"/>
    <property type="match status" value="1"/>
</dbReference>
<protein>
    <submittedName>
        <fullName evidence="4">Glycerophosphoryl diester phosphodiesterase</fullName>
        <ecNumber evidence="4">3.1.4.46</ecNumber>
    </submittedName>
</protein>
<name>A0A380H8R6_9STAP</name>
<dbReference type="CDD" id="cd08601">
    <property type="entry name" value="GDPD_SaGlpQ_like"/>
    <property type="match status" value="1"/>
</dbReference>
<accession>A0A380H8R6</accession>
<dbReference type="Proteomes" id="UP000255425">
    <property type="component" value="Unassembled WGS sequence"/>
</dbReference>
<dbReference type="AlphaFoldDB" id="A0A380H8R6"/>
<evidence type="ECO:0000313" key="5">
    <source>
        <dbReference type="Proteomes" id="UP000255425"/>
    </source>
</evidence>
<dbReference type="Gene3D" id="3.20.20.190">
    <property type="entry name" value="Phosphatidylinositol (PI) phosphodiesterase"/>
    <property type="match status" value="1"/>
</dbReference>
<feature type="compositionally biased region" description="Polar residues" evidence="1">
    <location>
        <begin position="29"/>
        <end position="64"/>
    </location>
</feature>
<sequence>MFKSKKVVISSLSALTISLVSVNVPTMANSSNHIPHQDGPNDQSQQAKTHMNTNQSSTHNQFTRQPEADSVSGKTNDTHSNWVKNLTGEKFTTIAHRGASGYAPEHTFAAYDKCHNELGASYIEIDLQRTKDGHLVAMHDEKVNRTTNGRGRVDHYTLNELKKLDAGSWFNHAHPEYSSDKYKNAKVPTLDEILNRYGKNANYYIETKSPEVYPGMEKQLLDTLNKHGMLTQNSLQNGHVMIQSFSGNSLEKVHKLNSKVPLIRLMNKFELAISSEQDLKHIRSYAVGVGPEYTDLNIKNTRHLKDLGFLVHPYTVNDENDMRRLNQYGVDGVFTNFADKYKNVSKTQQ</sequence>
<evidence type="ECO:0000259" key="3">
    <source>
        <dbReference type="PROSITE" id="PS51704"/>
    </source>
</evidence>
<feature type="chain" id="PRO_5039135387" evidence="2">
    <location>
        <begin position="23"/>
        <end position="349"/>
    </location>
</feature>
<organism evidence="4 5">
    <name type="scientific">Staphylococcus saccharolyticus</name>
    <dbReference type="NCBI Taxonomy" id="33028"/>
    <lineage>
        <taxon>Bacteria</taxon>
        <taxon>Bacillati</taxon>
        <taxon>Bacillota</taxon>
        <taxon>Bacilli</taxon>
        <taxon>Bacillales</taxon>
        <taxon>Staphylococcaceae</taxon>
        <taxon>Staphylococcus</taxon>
    </lineage>
</organism>
<keyword evidence="5" id="KW-1185">Reference proteome</keyword>
<feature type="region of interest" description="Disordered" evidence="1">
    <location>
        <begin position="29"/>
        <end position="81"/>
    </location>
</feature>
<gene>
    <name evidence="4" type="primary">glpQ</name>
    <name evidence="4" type="ORF">NCTC11807_02087</name>
</gene>
<dbReference type="SUPFAM" id="SSF51695">
    <property type="entry name" value="PLC-like phosphodiesterases"/>
    <property type="match status" value="1"/>
</dbReference>
<dbReference type="InterPro" id="IPR017946">
    <property type="entry name" value="PLC-like_Pdiesterase_TIM-brl"/>
</dbReference>